<sequence length="129" mass="13967">MDRHRNQEATVSDDRLTAQRLDTLLGVLSAESRRMVVAYLREHGTASVDELTDVVVGWSQARGNSAGGDAWEQTRTVLYHNHLPALAAADLVAYDTDAETVEIAPLSSATTELLSTVQELESALTGTED</sequence>
<dbReference type="RefSeq" id="WP_310897286.1">
    <property type="nucleotide sequence ID" value="NZ_JAMQOM010000006.1"/>
</dbReference>
<comment type="caution">
    <text evidence="2">The sequence shown here is derived from an EMBL/GenBank/DDBJ whole genome shotgun (WGS) entry which is preliminary data.</text>
</comment>
<accession>A0AAE4EZA4</accession>
<evidence type="ECO:0000259" key="1">
    <source>
        <dbReference type="Pfam" id="PF24035"/>
    </source>
</evidence>
<name>A0AAE4EZA4_9EURY</name>
<dbReference type="Pfam" id="PF24035">
    <property type="entry name" value="DUF7344"/>
    <property type="match status" value="1"/>
</dbReference>
<dbReference type="Proteomes" id="UP001253439">
    <property type="component" value="Unassembled WGS sequence"/>
</dbReference>
<proteinExistence type="predicted"/>
<evidence type="ECO:0000313" key="2">
    <source>
        <dbReference type="EMBL" id="MDS0222672.1"/>
    </source>
</evidence>
<feature type="domain" description="DUF7344" evidence="1">
    <location>
        <begin position="27"/>
        <end position="102"/>
    </location>
</feature>
<reference evidence="2 3" key="1">
    <citation type="submission" date="2022-06" db="EMBL/GenBank/DDBJ databases">
        <title>Haloarcula sp. a new haloarchaeum isolate from saline soil.</title>
        <authorList>
            <person name="Strakova D."/>
            <person name="Galisteo C."/>
            <person name="Sanchez-Porro C."/>
            <person name="Ventosa A."/>
        </authorList>
    </citation>
    <scope>NUCLEOTIDE SEQUENCE [LARGE SCALE GENOMIC DNA]</scope>
    <source>
        <strain evidence="2 3">S1AR25-5A</strain>
    </source>
</reference>
<protein>
    <submittedName>
        <fullName evidence="2">Transcriptional regulator</fullName>
    </submittedName>
</protein>
<evidence type="ECO:0000313" key="3">
    <source>
        <dbReference type="Proteomes" id="UP001253439"/>
    </source>
</evidence>
<dbReference type="AlphaFoldDB" id="A0AAE4EZA4"/>
<organism evidence="2 3">
    <name type="scientific">Haloarcula terrestris</name>
    <dbReference type="NCBI Taxonomy" id="2950533"/>
    <lineage>
        <taxon>Archaea</taxon>
        <taxon>Methanobacteriati</taxon>
        <taxon>Methanobacteriota</taxon>
        <taxon>Stenosarchaea group</taxon>
        <taxon>Halobacteria</taxon>
        <taxon>Halobacteriales</taxon>
        <taxon>Haloarculaceae</taxon>
        <taxon>Haloarcula</taxon>
    </lineage>
</organism>
<dbReference type="InterPro" id="IPR036388">
    <property type="entry name" value="WH-like_DNA-bd_sf"/>
</dbReference>
<gene>
    <name evidence="2" type="ORF">NDI54_15100</name>
</gene>
<dbReference type="InterPro" id="IPR055768">
    <property type="entry name" value="DUF7344"/>
</dbReference>
<dbReference type="EMBL" id="JAMQOM010000006">
    <property type="protein sequence ID" value="MDS0222672.1"/>
    <property type="molecule type" value="Genomic_DNA"/>
</dbReference>
<dbReference type="Gene3D" id="1.10.10.10">
    <property type="entry name" value="Winged helix-like DNA-binding domain superfamily/Winged helix DNA-binding domain"/>
    <property type="match status" value="1"/>
</dbReference>
<keyword evidence="3" id="KW-1185">Reference proteome</keyword>